<dbReference type="AlphaFoldDB" id="M0IKV2"/>
<sequence>MDVKDPVIDRVAFSTSRTDIEAENVIELLRGSVQRSFSNPVRKRKANHERGYTNRWLIEIGFKKTKDFSCSRRAVTAECDCFTSPMRRFCSTYG</sequence>
<dbReference type="EMBL" id="AOLN01000009">
    <property type="protein sequence ID" value="ELZ96074.1"/>
    <property type="molecule type" value="Genomic_DNA"/>
</dbReference>
<evidence type="ECO:0008006" key="3">
    <source>
        <dbReference type="Google" id="ProtNLM"/>
    </source>
</evidence>
<name>M0IKV2_9EURY</name>
<evidence type="ECO:0000313" key="1">
    <source>
        <dbReference type="EMBL" id="ELZ96074.1"/>
    </source>
</evidence>
<protein>
    <recommendedName>
        <fullName evidence="3">Transposase</fullName>
    </recommendedName>
</protein>
<reference evidence="1 2" key="1">
    <citation type="journal article" date="2014" name="PLoS Genet.">
        <title>Phylogenetically driven sequencing of extremely halophilic archaea reveals strategies for static and dynamic osmo-response.</title>
        <authorList>
            <person name="Becker E.A."/>
            <person name="Seitzer P.M."/>
            <person name="Tritt A."/>
            <person name="Larsen D."/>
            <person name="Krusor M."/>
            <person name="Yao A.I."/>
            <person name="Wu D."/>
            <person name="Madern D."/>
            <person name="Eisen J.A."/>
            <person name="Darling A.E."/>
            <person name="Facciotti M.T."/>
        </authorList>
    </citation>
    <scope>NUCLEOTIDE SEQUENCE [LARGE SCALE GENOMIC DNA]</scope>
    <source>
        <strain evidence="1 2">ATCC BAA-1512</strain>
    </source>
</reference>
<accession>M0IKV2</accession>
<gene>
    <name evidence="1" type="ORF">C440_05772</name>
</gene>
<keyword evidence="2" id="KW-1185">Reference proteome</keyword>
<comment type="caution">
    <text evidence="1">The sequence shown here is derived from an EMBL/GenBank/DDBJ whole genome shotgun (WGS) entry which is preliminary data.</text>
</comment>
<proteinExistence type="predicted"/>
<dbReference type="Proteomes" id="UP000011550">
    <property type="component" value="Unassembled WGS sequence"/>
</dbReference>
<evidence type="ECO:0000313" key="2">
    <source>
        <dbReference type="Proteomes" id="UP000011550"/>
    </source>
</evidence>
<organism evidence="1 2">
    <name type="scientific">Haloferax mucosum ATCC BAA-1512</name>
    <dbReference type="NCBI Taxonomy" id="662479"/>
    <lineage>
        <taxon>Archaea</taxon>
        <taxon>Methanobacteriati</taxon>
        <taxon>Methanobacteriota</taxon>
        <taxon>Stenosarchaea group</taxon>
        <taxon>Halobacteria</taxon>
        <taxon>Halobacteriales</taxon>
        <taxon>Haloferacaceae</taxon>
        <taxon>Haloferax</taxon>
    </lineage>
</organism>